<reference evidence="2 3" key="1">
    <citation type="submission" date="2019-06" db="EMBL/GenBank/DDBJ databases">
        <title>Whole genome sequence for Cellvibrionaceae sp. R142.</title>
        <authorList>
            <person name="Wang G."/>
        </authorList>
    </citation>
    <scope>NUCLEOTIDE SEQUENCE [LARGE SCALE GENOMIC DNA]</scope>
    <source>
        <strain evidence="2 3">R142</strain>
    </source>
</reference>
<feature type="domain" description="YcaO" evidence="1">
    <location>
        <begin position="66"/>
        <end position="384"/>
    </location>
</feature>
<dbReference type="Gene3D" id="3.30.40.250">
    <property type="match status" value="1"/>
</dbReference>
<dbReference type="PROSITE" id="PS51664">
    <property type="entry name" value="YCAO"/>
    <property type="match status" value="1"/>
</dbReference>
<evidence type="ECO:0000313" key="2">
    <source>
        <dbReference type="EMBL" id="TQV84269.1"/>
    </source>
</evidence>
<protein>
    <recommendedName>
        <fullName evidence="1">YcaO domain-containing protein</fullName>
    </recommendedName>
</protein>
<dbReference type="RefSeq" id="WP_142903349.1">
    <property type="nucleotide sequence ID" value="NZ_ML660089.1"/>
</dbReference>
<dbReference type="EMBL" id="VHSG01000006">
    <property type="protein sequence ID" value="TQV84269.1"/>
    <property type="molecule type" value="Genomic_DNA"/>
</dbReference>
<evidence type="ECO:0000313" key="3">
    <source>
        <dbReference type="Proteomes" id="UP000319732"/>
    </source>
</evidence>
<dbReference type="Proteomes" id="UP000319732">
    <property type="component" value="Unassembled WGS sequence"/>
</dbReference>
<dbReference type="Gene3D" id="3.30.160.660">
    <property type="match status" value="1"/>
</dbReference>
<keyword evidence="3" id="KW-1185">Reference proteome</keyword>
<dbReference type="Gene3D" id="3.30.1330.230">
    <property type="match status" value="1"/>
</dbReference>
<name>A0A545U468_9GAMM</name>
<dbReference type="PANTHER" id="PTHR37809">
    <property type="entry name" value="RIBOSOMAL PROTEIN S12 METHYLTHIOTRANSFERASE ACCESSORY FACTOR YCAO"/>
    <property type="match status" value="1"/>
</dbReference>
<dbReference type="PANTHER" id="PTHR37809:SF1">
    <property type="entry name" value="RIBOSOMAL PROTEIN S12 METHYLTHIOTRANSFERASE ACCESSORY FACTOR YCAO"/>
    <property type="match status" value="1"/>
</dbReference>
<proteinExistence type="predicted"/>
<evidence type="ECO:0000259" key="1">
    <source>
        <dbReference type="PROSITE" id="PS51664"/>
    </source>
</evidence>
<comment type="caution">
    <text evidence="2">The sequence shown here is derived from an EMBL/GenBank/DDBJ whole genome shotgun (WGS) entry which is preliminary data.</text>
</comment>
<dbReference type="AlphaFoldDB" id="A0A545U468"/>
<sequence length="384" mass="43178">MEELSKAWRERTHRLVPPEQTYDKIRPLLPLAGITRCADVTGLDYLGIPVYCAIRPTGTLLQVSNGKGLRHIDAQVSSLMEAIELFHAENPTGESRYTSLSDLTRDGEEVVSPRDLTGSWRHRYFSADFKLDWVRGQNLPDGKAVWLPSDAVYFSGLKSYMWTSNGLASGNHLVEATLHALYEVAERDTISRLGVDGKITMKRCQVIDTGTIDDPMILDLRLKLDQADVTLVLISVQGEIDLPTFWAILLDGNPTSFTSQVRMGYGTHLSASLAATRAITEAAQSRLTFIHGAREDLKDSASYKKADTFSGLYKYFNKMKGEVPWSTFEDKSDRDLQVDYRRVISEFTDAGFDRVYRVDLTRPPFDIPVAKVFVPETSNNHKLF</sequence>
<dbReference type="InterPro" id="IPR003776">
    <property type="entry name" value="YcaO-like_dom"/>
</dbReference>
<dbReference type="NCBIfam" id="TIGR00702">
    <property type="entry name" value="YcaO-type kinase domain"/>
    <property type="match status" value="1"/>
</dbReference>
<dbReference type="Pfam" id="PF02624">
    <property type="entry name" value="YcaO"/>
    <property type="match status" value="1"/>
</dbReference>
<organism evidence="2 3">
    <name type="scientific">Exilibacterium tricleocarpae</name>
    <dbReference type="NCBI Taxonomy" id="2591008"/>
    <lineage>
        <taxon>Bacteria</taxon>
        <taxon>Pseudomonadati</taxon>
        <taxon>Pseudomonadota</taxon>
        <taxon>Gammaproteobacteria</taxon>
        <taxon>Cellvibrionales</taxon>
        <taxon>Cellvibrionaceae</taxon>
        <taxon>Exilibacterium</taxon>
    </lineage>
</organism>
<accession>A0A545U468</accession>
<gene>
    <name evidence="2" type="ORF">FKG94_06325</name>
</gene>
<dbReference type="OrthoDB" id="2379922at2"/>